<dbReference type="Pfam" id="PF13673">
    <property type="entry name" value="Acetyltransf_10"/>
    <property type="match status" value="1"/>
</dbReference>
<feature type="domain" description="N-acetyltransferase" evidence="1">
    <location>
        <begin position="1"/>
        <end position="70"/>
    </location>
</feature>
<gene>
    <name evidence="2" type="ORF">CHC_T00004807001</name>
</gene>
<evidence type="ECO:0000313" key="2">
    <source>
        <dbReference type="EMBL" id="CDF36761.1"/>
    </source>
</evidence>
<evidence type="ECO:0000259" key="1">
    <source>
        <dbReference type="Pfam" id="PF13673"/>
    </source>
</evidence>
<sequence length="240" mass="27311">MAVVKHARRKGVGRALLRHIETTPPVEAARGPFFCYAIKEQELFYRECGWIVEEGHQVDAEAGIPHIAMLLRRRPRGSPHTNDALTLSHVMVRTWDISRARRFYSLLGFQDVTRFMTSGVKAVWIQSPYIDQKIELIEVKSLFKNKPEPKNSASLLPGLGHIAIDLSRACTDLSKFLLTVQKESIQRFQIKLGLLERPREMILGNIRTETAFMTDADGTIIELMRFIGRVDETAAPDAQW</sequence>
<dbReference type="AlphaFoldDB" id="R7QH14"/>
<dbReference type="OMA" id="LERPREM"/>
<evidence type="ECO:0000313" key="3">
    <source>
        <dbReference type="Proteomes" id="UP000012073"/>
    </source>
</evidence>
<dbReference type="SUPFAM" id="SSF55729">
    <property type="entry name" value="Acyl-CoA N-acyltransferases (Nat)"/>
    <property type="match status" value="1"/>
</dbReference>
<proteinExistence type="predicted"/>
<dbReference type="Gene3D" id="3.10.180.10">
    <property type="entry name" value="2,3-Dihydroxybiphenyl 1,2-Dioxygenase, domain 1"/>
    <property type="match status" value="1"/>
</dbReference>
<dbReference type="RefSeq" id="XP_005716580.1">
    <property type="nucleotide sequence ID" value="XM_005716523.1"/>
</dbReference>
<dbReference type="Gene3D" id="3.40.630.30">
    <property type="match status" value="1"/>
</dbReference>
<dbReference type="Proteomes" id="UP000012073">
    <property type="component" value="Unassembled WGS sequence"/>
</dbReference>
<dbReference type="KEGG" id="ccp:CHC_T00004807001"/>
<organism evidence="2 3">
    <name type="scientific">Chondrus crispus</name>
    <name type="common">Carrageen Irish moss</name>
    <name type="synonym">Polymorpha crispa</name>
    <dbReference type="NCBI Taxonomy" id="2769"/>
    <lineage>
        <taxon>Eukaryota</taxon>
        <taxon>Rhodophyta</taxon>
        <taxon>Florideophyceae</taxon>
        <taxon>Rhodymeniophycidae</taxon>
        <taxon>Gigartinales</taxon>
        <taxon>Gigartinaceae</taxon>
        <taxon>Chondrus</taxon>
    </lineage>
</organism>
<dbReference type="EMBL" id="HG001800">
    <property type="protein sequence ID" value="CDF36761.1"/>
    <property type="molecule type" value="Genomic_DNA"/>
</dbReference>
<keyword evidence="3" id="KW-1185">Reference proteome</keyword>
<reference evidence="3" key="1">
    <citation type="journal article" date="2013" name="Proc. Natl. Acad. Sci. U.S.A.">
        <title>Genome structure and metabolic features in the red seaweed Chondrus crispus shed light on evolution of the Archaeplastida.</title>
        <authorList>
            <person name="Collen J."/>
            <person name="Porcel B."/>
            <person name="Carre W."/>
            <person name="Ball S.G."/>
            <person name="Chaparro C."/>
            <person name="Tonon T."/>
            <person name="Barbeyron T."/>
            <person name="Michel G."/>
            <person name="Noel B."/>
            <person name="Valentin K."/>
            <person name="Elias M."/>
            <person name="Artiguenave F."/>
            <person name="Arun A."/>
            <person name="Aury J.M."/>
            <person name="Barbosa-Neto J.F."/>
            <person name="Bothwell J.H."/>
            <person name="Bouget F.Y."/>
            <person name="Brillet L."/>
            <person name="Cabello-Hurtado F."/>
            <person name="Capella-Gutierrez S."/>
            <person name="Charrier B."/>
            <person name="Cladiere L."/>
            <person name="Cock J.M."/>
            <person name="Coelho S.M."/>
            <person name="Colleoni C."/>
            <person name="Czjzek M."/>
            <person name="Da Silva C."/>
            <person name="Delage L."/>
            <person name="Denoeud F."/>
            <person name="Deschamps P."/>
            <person name="Dittami S.M."/>
            <person name="Gabaldon T."/>
            <person name="Gachon C.M."/>
            <person name="Groisillier A."/>
            <person name="Herve C."/>
            <person name="Jabbari K."/>
            <person name="Katinka M."/>
            <person name="Kloareg B."/>
            <person name="Kowalczyk N."/>
            <person name="Labadie K."/>
            <person name="Leblanc C."/>
            <person name="Lopez P.J."/>
            <person name="McLachlan D.H."/>
            <person name="Meslet-Cladiere L."/>
            <person name="Moustafa A."/>
            <person name="Nehr Z."/>
            <person name="Nyvall Collen P."/>
            <person name="Panaud O."/>
            <person name="Partensky F."/>
            <person name="Poulain J."/>
            <person name="Rensing S.A."/>
            <person name="Rousvoal S."/>
            <person name="Samson G."/>
            <person name="Symeonidi A."/>
            <person name="Weissenbach J."/>
            <person name="Zambounis A."/>
            <person name="Wincker P."/>
            <person name="Boyen C."/>
        </authorList>
    </citation>
    <scope>NUCLEOTIDE SEQUENCE [LARGE SCALE GENOMIC DNA]</scope>
    <source>
        <strain evidence="3">cv. Stackhouse</strain>
    </source>
</reference>
<dbReference type="SUPFAM" id="SSF54593">
    <property type="entry name" value="Glyoxalase/Bleomycin resistance protein/Dihydroxybiphenyl dioxygenase"/>
    <property type="match status" value="1"/>
</dbReference>
<dbReference type="GeneID" id="17324295"/>
<dbReference type="InterPro" id="IPR029068">
    <property type="entry name" value="Glyas_Bleomycin-R_OHBP_Dase"/>
</dbReference>
<accession>R7QH14</accession>
<name>R7QH14_CHOCR</name>
<dbReference type="InterPro" id="IPR000182">
    <property type="entry name" value="GNAT_dom"/>
</dbReference>
<dbReference type="Gramene" id="CDF36761">
    <property type="protein sequence ID" value="CDF36761"/>
    <property type="gene ID" value="CHC_T00004807001"/>
</dbReference>
<dbReference type="OrthoDB" id="43420at2759"/>
<protein>
    <recommendedName>
        <fullName evidence="1">N-acetyltransferase domain-containing protein</fullName>
    </recommendedName>
</protein>
<dbReference type="STRING" id="2769.R7QH14"/>
<dbReference type="InterPro" id="IPR016181">
    <property type="entry name" value="Acyl_CoA_acyltransferase"/>
</dbReference>